<evidence type="ECO:0000313" key="3">
    <source>
        <dbReference type="Proteomes" id="UP001642409"/>
    </source>
</evidence>
<organism evidence="1">
    <name type="scientific">Hexamita inflata</name>
    <dbReference type="NCBI Taxonomy" id="28002"/>
    <lineage>
        <taxon>Eukaryota</taxon>
        <taxon>Metamonada</taxon>
        <taxon>Diplomonadida</taxon>
        <taxon>Hexamitidae</taxon>
        <taxon>Hexamitinae</taxon>
        <taxon>Hexamita</taxon>
    </lineage>
</organism>
<name>A0AA86RQ18_9EUKA</name>
<accession>A0AA86RQ18</accession>
<sequence length="209" mass="24890">MTEKNENATNEEYDEYMTRKYQGQIEEGNLEVGDQLSGDPEVTNLRFLEKIDISTLNLYISSDMSIKLKSNTLKVLTVFNLREKDEEQQQRLNMQIDEEYEHQYKLNLNIDDLELENLEVLNLQENNLKNNQLNNLAKFKKLHTLNVSWNRIDLMNIHNVTSLAKLFMRDCRTLTQYHHWLIWKNLILVQMKIQILVLFIKLKVLSNCK</sequence>
<comment type="caution">
    <text evidence="1">The sequence shown here is derived from an EMBL/GenBank/DDBJ whole genome shotgun (WGS) entry which is preliminary data.</text>
</comment>
<dbReference type="InterPro" id="IPR032675">
    <property type="entry name" value="LRR_dom_sf"/>
</dbReference>
<reference evidence="2 3" key="2">
    <citation type="submission" date="2024-07" db="EMBL/GenBank/DDBJ databases">
        <authorList>
            <person name="Akdeniz Z."/>
        </authorList>
    </citation>
    <scope>NUCLEOTIDE SEQUENCE [LARGE SCALE GENOMIC DNA]</scope>
</reference>
<dbReference type="EMBL" id="CAXDID020000017">
    <property type="protein sequence ID" value="CAL5984699.1"/>
    <property type="molecule type" value="Genomic_DNA"/>
</dbReference>
<evidence type="ECO:0000313" key="1">
    <source>
        <dbReference type="EMBL" id="CAI9978818.1"/>
    </source>
</evidence>
<dbReference type="Proteomes" id="UP001642409">
    <property type="component" value="Unassembled WGS sequence"/>
</dbReference>
<dbReference type="EMBL" id="CATOUU010001186">
    <property type="protein sequence ID" value="CAI9978818.1"/>
    <property type="molecule type" value="Genomic_DNA"/>
</dbReference>
<gene>
    <name evidence="1" type="ORF">HINF_LOCUS66463</name>
    <name evidence="2" type="ORF">HINF_LOCUS8230</name>
</gene>
<evidence type="ECO:0000313" key="2">
    <source>
        <dbReference type="EMBL" id="CAL5984699.1"/>
    </source>
</evidence>
<reference evidence="1" key="1">
    <citation type="submission" date="2023-06" db="EMBL/GenBank/DDBJ databases">
        <authorList>
            <person name="Kurt Z."/>
        </authorList>
    </citation>
    <scope>NUCLEOTIDE SEQUENCE</scope>
</reference>
<protein>
    <submittedName>
        <fullName evidence="1">Leucine-rich repeat domain superfamily</fullName>
    </submittedName>
    <submittedName>
        <fullName evidence="2">Leucine-rich_repeat domain superfamily</fullName>
    </submittedName>
</protein>
<dbReference type="Gene3D" id="3.80.10.10">
    <property type="entry name" value="Ribonuclease Inhibitor"/>
    <property type="match status" value="1"/>
</dbReference>
<keyword evidence="3" id="KW-1185">Reference proteome</keyword>
<dbReference type="SUPFAM" id="SSF52047">
    <property type="entry name" value="RNI-like"/>
    <property type="match status" value="1"/>
</dbReference>
<dbReference type="AlphaFoldDB" id="A0AA86RQ18"/>
<proteinExistence type="predicted"/>